<organism evidence="1">
    <name type="scientific">hydrocarbon metagenome</name>
    <dbReference type="NCBI Taxonomy" id="938273"/>
    <lineage>
        <taxon>unclassified sequences</taxon>
        <taxon>metagenomes</taxon>
        <taxon>ecological metagenomes</taxon>
    </lineage>
</organism>
<dbReference type="AlphaFoldDB" id="A0A0W8F7P0"/>
<keyword evidence="1" id="KW-0560">Oxidoreductase</keyword>
<evidence type="ECO:0000313" key="1">
    <source>
        <dbReference type="EMBL" id="KUG16863.1"/>
    </source>
</evidence>
<name>A0A0W8F7P0_9ZZZZ</name>
<dbReference type="Gene3D" id="3.40.50.10830">
    <property type="entry name" value="F420-dependent methylenetetrahydromethanopterin dehydrogenase (MTD)"/>
    <property type="match status" value="1"/>
</dbReference>
<dbReference type="SUPFAM" id="SSF102324">
    <property type="entry name" value="F420-dependent methylenetetrahydromethanopterin dehydrogenase (MTD)"/>
    <property type="match status" value="1"/>
</dbReference>
<dbReference type="GO" id="GO:0008901">
    <property type="term" value="F:ferredoxin hydrogenase activity"/>
    <property type="evidence" value="ECO:0007669"/>
    <property type="project" value="InterPro"/>
</dbReference>
<gene>
    <name evidence="1" type="ORF">ASZ90_013496</name>
</gene>
<accession>A0A0W8F7P0</accession>
<dbReference type="Pfam" id="PF01993">
    <property type="entry name" value="MTD"/>
    <property type="match status" value="1"/>
</dbReference>
<dbReference type="HAMAP" id="MF_00058">
    <property type="entry name" value="MTD"/>
    <property type="match status" value="1"/>
</dbReference>
<dbReference type="NCBIfam" id="NF002162">
    <property type="entry name" value="PRK00994.1"/>
    <property type="match status" value="1"/>
</dbReference>
<dbReference type="GO" id="GO:0015948">
    <property type="term" value="P:methanogenesis"/>
    <property type="evidence" value="ECO:0007669"/>
    <property type="project" value="InterPro"/>
</dbReference>
<dbReference type="InterPro" id="IPR002844">
    <property type="entry name" value="MTD"/>
</dbReference>
<dbReference type="InterPro" id="IPR036080">
    <property type="entry name" value="MTD_sf"/>
</dbReference>
<dbReference type="GO" id="GO:0030268">
    <property type="term" value="F:methylenetetrahydromethanopterin dehydrogenase activity"/>
    <property type="evidence" value="ECO:0007669"/>
    <property type="project" value="UniProtKB-EC"/>
</dbReference>
<sequence>MFKIGFVKLGNIATSTAIDLSLDEIAERTDIEFKIISFGPKMTEKEGKGAEELKAWQPQLVVISSPNAATAGPTAAREAYRGIPTIIISDGPSKKEAREALSAEGYGYIILPMDPLIGAKREFLDPAEMALFNSDALRVLAACGAIRLVEEELDRSIASIISGQAKLPTILATPEKCAERMHFSNPYAQAKAMGALYMAQTVASIDAAACFRLKELKPIALTAAAGHEVMRAAARLADEARELEKSNDTVSRQPHARTGELMQKLSLLDKPEKI</sequence>
<dbReference type="Gene3D" id="6.10.140.120">
    <property type="match status" value="1"/>
</dbReference>
<dbReference type="EC" id="1.5.98.1" evidence="1"/>
<comment type="caution">
    <text evidence="1">The sequence shown here is derived from an EMBL/GenBank/DDBJ whole genome shotgun (WGS) entry which is preliminary data.</text>
</comment>
<protein>
    <submittedName>
        <fullName evidence="1">F420-dependent methylenetetrahydromethanopterin dehydrogenase</fullName>
        <ecNumber evidence="1">1.5.98.1</ecNumber>
    </submittedName>
</protein>
<proteinExistence type="inferred from homology"/>
<reference evidence="1" key="1">
    <citation type="journal article" date="2015" name="Proc. Natl. Acad. Sci. U.S.A.">
        <title>Networks of energetic and metabolic interactions define dynamics in microbial communities.</title>
        <authorList>
            <person name="Embree M."/>
            <person name="Liu J.K."/>
            <person name="Al-Bassam M.M."/>
            <person name="Zengler K."/>
        </authorList>
    </citation>
    <scope>NUCLEOTIDE SEQUENCE</scope>
</reference>
<dbReference type="EMBL" id="LNQE01001478">
    <property type="protein sequence ID" value="KUG16863.1"/>
    <property type="molecule type" value="Genomic_DNA"/>
</dbReference>